<evidence type="ECO:0000313" key="2">
    <source>
        <dbReference type="EMBL" id="GLI24044.1"/>
    </source>
</evidence>
<comment type="caution">
    <text evidence="2">The sequence shown here is derived from an EMBL/GenBank/DDBJ whole genome shotgun (WGS) entry which is preliminary data.</text>
</comment>
<evidence type="ECO:0000313" key="3">
    <source>
        <dbReference type="EMBL" id="MDR6335403.1"/>
    </source>
</evidence>
<proteinExistence type="predicted"/>
<dbReference type="RefSeq" id="WP_281808868.1">
    <property type="nucleotide sequence ID" value="NZ_BSDO01000006.1"/>
</dbReference>
<keyword evidence="5" id="KW-1185">Reference proteome</keyword>
<reference evidence="2" key="1">
    <citation type="submission" date="2022-12" db="EMBL/GenBank/DDBJ databases">
        <title>Reference genome sequencing for broad-spectrum identification of bacterial and archaeal isolates by mass spectrometry.</title>
        <authorList>
            <person name="Sekiguchi Y."/>
            <person name="Tourlousse D.M."/>
        </authorList>
    </citation>
    <scope>NUCLEOTIDE SEQUENCE</scope>
    <source>
        <strain evidence="2">301</strain>
    </source>
</reference>
<feature type="transmembrane region" description="Helical" evidence="1">
    <location>
        <begin position="124"/>
        <end position="145"/>
    </location>
</feature>
<dbReference type="GeneID" id="95764496"/>
<feature type="transmembrane region" description="Helical" evidence="1">
    <location>
        <begin position="24"/>
        <end position="44"/>
    </location>
</feature>
<organism evidence="2 4">
    <name type="scientific">Xanthobacter flavus</name>
    <dbReference type="NCBI Taxonomy" id="281"/>
    <lineage>
        <taxon>Bacteria</taxon>
        <taxon>Pseudomonadati</taxon>
        <taxon>Pseudomonadota</taxon>
        <taxon>Alphaproteobacteria</taxon>
        <taxon>Hyphomicrobiales</taxon>
        <taxon>Xanthobacteraceae</taxon>
        <taxon>Xanthobacter</taxon>
    </lineage>
</organism>
<dbReference type="Proteomes" id="UP001245370">
    <property type="component" value="Unassembled WGS sequence"/>
</dbReference>
<dbReference type="EMBL" id="BSDO01000006">
    <property type="protein sequence ID" value="GLI24044.1"/>
    <property type="molecule type" value="Genomic_DNA"/>
</dbReference>
<name>A0A9W6FKR1_XANFL</name>
<dbReference type="InterPro" id="IPR009495">
    <property type="entry name" value="NrsF"/>
</dbReference>
<evidence type="ECO:0000313" key="4">
    <source>
        <dbReference type="Proteomes" id="UP001144397"/>
    </source>
</evidence>
<evidence type="ECO:0000256" key="1">
    <source>
        <dbReference type="SAM" id="Phobius"/>
    </source>
</evidence>
<feature type="transmembrane region" description="Helical" evidence="1">
    <location>
        <begin position="188"/>
        <end position="209"/>
    </location>
</feature>
<dbReference type="Pfam" id="PF06532">
    <property type="entry name" value="NrsF"/>
    <property type="match status" value="1"/>
</dbReference>
<feature type="transmembrane region" description="Helical" evidence="1">
    <location>
        <begin position="157"/>
        <end position="176"/>
    </location>
</feature>
<keyword evidence="1" id="KW-1133">Transmembrane helix</keyword>
<keyword evidence="1" id="KW-0812">Transmembrane</keyword>
<dbReference type="AlphaFoldDB" id="A0A9W6FKR1"/>
<dbReference type="EMBL" id="JAVDPY010000007">
    <property type="protein sequence ID" value="MDR6335403.1"/>
    <property type="molecule type" value="Genomic_DNA"/>
</dbReference>
<keyword evidence="1" id="KW-0472">Membrane</keyword>
<accession>A0A9W6FKR1</accession>
<feature type="transmembrane region" description="Helical" evidence="1">
    <location>
        <begin position="89"/>
        <end position="109"/>
    </location>
</feature>
<gene>
    <name evidence="3" type="ORF">GGQ86_003898</name>
    <name evidence="2" type="ORF">XFLAVUS301_37180</name>
</gene>
<sequence>MKTDDLIRALAADARPVRSFRSTLALALVVGVVAAACVFTLRLSPRPHLLALLVEWRLVFKFAVTLSLVAAALVLALRLSQPGARVGRAARALLVPGLLLAAGVAAELVTTPASQWRHELVGRYAIYCTTLIPMIAAPALGALLLALRRGAPTHPTLAGAAAGLAAGGIAAALYALHCVDDSPLFFLTWYSIAVAAVTAVGALVGSRLLRW</sequence>
<dbReference type="Proteomes" id="UP001144397">
    <property type="component" value="Unassembled WGS sequence"/>
</dbReference>
<evidence type="ECO:0008006" key="6">
    <source>
        <dbReference type="Google" id="ProtNLM"/>
    </source>
</evidence>
<reference evidence="3 5" key="2">
    <citation type="submission" date="2023-07" db="EMBL/GenBank/DDBJ databases">
        <title>Genomic Encyclopedia of Type Strains, Phase IV (KMG-IV): sequencing the most valuable type-strain genomes for metagenomic binning, comparative biology and taxonomic classification.</title>
        <authorList>
            <person name="Goeker M."/>
        </authorList>
    </citation>
    <scope>NUCLEOTIDE SEQUENCE [LARGE SCALE GENOMIC DNA]</scope>
    <source>
        <strain evidence="3 5">DSM 338</strain>
    </source>
</reference>
<protein>
    <recommendedName>
        <fullName evidence="6">DUF1109 family protein</fullName>
    </recommendedName>
</protein>
<evidence type="ECO:0000313" key="5">
    <source>
        <dbReference type="Proteomes" id="UP001245370"/>
    </source>
</evidence>
<feature type="transmembrane region" description="Helical" evidence="1">
    <location>
        <begin position="56"/>
        <end position="77"/>
    </location>
</feature>